<gene>
    <name evidence="1" type="ORF">FB458_0910</name>
</gene>
<dbReference type="Proteomes" id="UP000317893">
    <property type="component" value="Unassembled WGS sequence"/>
</dbReference>
<protein>
    <submittedName>
        <fullName evidence="1">Uncharacterized protein</fullName>
    </submittedName>
</protein>
<keyword evidence="2" id="KW-1185">Reference proteome</keyword>
<proteinExistence type="predicted"/>
<accession>A0A542DXM7</accession>
<dbReference type="AlphaFoldDB" id="A0A542DXM7"/>
<reference evidence="1 2" key="1">
    <citation type="submission" date="2019-06" db="EMBL/GenBank/DDBJ databases">
        <title>Sequencing the genomes of 1000 actinobacteria strains.</title>
        <authorList>
            <person name="Klenk H.-P."/>
        </authorList>
    </citation>
    <scope>NUCLEOTIDE SEQUENCE [LARGE SCALE GENOMIC DNA]</scope>
    <source>
        <strain evidence="1 2">DSM 18607</strain>
    </source>
</reference>
<evidence type="ECO:0000313" key="1">
    <source>
        <dbReference type="EMBL" id="TQJ07840.1"/>
    </source>
</evidence>
<comment type="caution">
    <text evidence="1">The sequence shown here is derived from an EMBL/GenBank/DDBJ whole genome shotgun (WGS) entry which is preliminary data.</text>
</comment>
<name>A0A542DXM7_9MICO</name>
<dbReference type="EMBL" id="VFMN01000001">
    <property type="protein sequence ID" value="TQJ07840.1"/>
    <property type="molecule type" value="Genomic_DNA"/>
</dbReference>
<dbReference type="RefSeq" id="WP_141847143.1">
    <property type="nucleotide sequence ID" value="NZ_BAAAPR010000017.1"/>
</dbReference>
<organism evidence="1 2">
    <name type="scientific">Lapillicoccus jejuensis</name>
    <dbReference type="NCBI Taxonomy" id="402171"/>
    <lineage>
        <taxon>Bacteria</taxon>
        <taxon>Bacillati</taxon>
        <taxon>Actinomycetota</taxon>
        <taxon>Actinomycetes</taxon>
        <taxon>Micrococcales</taxon>
        <taxon>Intrasporangiaceae</taxon>
        <taxon>Lapillicoccus</taxon>
    </lineage>
</organism>
<dbReference type="OrthoDB" id="281728at2"/>
<evidence type="ECO:0000313" key="2">
    <source>
        <dbReference type="Proteomes" id="UP000317893"/>
    </source>
</evidence>
<sequence length="145" mass="15703">MGIDRSHRWWTGTEAADLGEYLTAYTAAGYPATRVVHARCARCTGATFRLRVDDEEGCAERTCTACGDVRLMLDSGDVIEEADLGEAECPCGGAVFEVAVGFAFTAEQDVRWVYVALRCTADGVLGVYADWKIDDSPGDHLLTEV</sequence>